<dbReference type="Proteomes" id="UP000813068">
    <property type="component" value="Unassembled WGS sequence"/>
</dbReference>
<comment type="caution">
    <text evidence="1">The sequence shown here is derived from an EMBL/GenBank/DDBJ whole genome shotgun (WGS) entry which is preliminary data.</text>
</comment>
<evidence type="ECO:0000313" key="2">
    <source>
        <dbReference type="Proteomes" id="UP000813068"/>
    </source>
</evidence>
<sequence length="581" mass="61600">MIPGIVASQRLRVAASQYRVAVTVPAASVGETLSGFPVYVDLASMPAAFWSVRPHKDGRDVRVKDAGGADLPFHLVRVNPRAKTGSLFVKLDLSSASPSTFYVHWGNAALSAVSGAPVWSDYHRVYLFHPSPTDGTGQLDVTGSGTLALTSGRNKRFGLASQSPALTEHQGICCDGAHYYVTDTNAINKYDMDWNLVASNQNPVGDVGGGVNHCGDPDVHAGLLYVPIESYTSPTVFSAQKIAVFRADTLEFVTAHDVSAQGAEVSGVCIDAAAGHLYTVAYAAGGFSAKKYSLDTMAFIESIAGAGTSTYIQGMTRFRERFYANADGQDYTYLMTDSGYLPGFSAATRQWTDMADNATSRAGNYEGIGSTDDELLILRDDGATSVVHVISPLSTEAGGGMDIVQASGENSYLSSSISDLSVFTLGCTVIPATYTSSNGNNAILSISTGVYSEDKRIGLVRRNATGKFGLWHTTAGWLDGASPVVSGTRYRLHARYNGGSSRALFVNGTKEAEQTAFVAPPAGRTTLYLGAEDTSFFEKFAGQIGFVYLRASLLSDQWIAAEASNLSRPGDFYTVGAAEPV</sequence>
<proteinExistence type="predicted"/>
<evidence type="ECO:0008006" key="3">
    <source>
        <dbReference type="Google" id="ProtNLM"/>
    </source>
</evidence>
<dbReference type="RefSeq" id="WP_217679969.1">
    <property type="nucleotide sequence ID" value="NZ_JAHRGL010000011.1"/>
</dbReference>
<name>A0ABS6MTB7_9GAMM</name>
<reference evidence="1 2" key="1">
    <citation type="submission" date="2021-06" db="EMBL/GenBank/DDBJ databases">
        <title>Differences between aerobic and microaerobic xylene degrading microbial communities.</title>
        <authorList>
            <person name="Banerjee S."/>
            <person name="Tancsics A."/>
        </authorList>
    </citation>
    <scope>NUCLEOTIDE SEQUENCE [LARGE SCALE GENOMIC DNA]</scope>
    <source>
        <strain evidence="1 2">MAP12</strain>
    </source>
</reference>
<evidence type="ECO:0000313" key="1">
    <source>
        <dbReference type="EMBL" id="MBV2132058.1"/>
    </source>
</evidence>
<organism evidence="1 2">
    <name type="scientific">Geopseudomonas aromaticivorans</name>
    <dbReference type="NCBI Taxonomy" id="2849492"/>
    <lineage>
        <taxon>Bacteria</taxon>
        <taxon>Pseudomonadati</taxon>
        <taxon>Pseudomonadota</taxon>
        <taxon>Gammaproteobacteria</taxon>
        <taxon>Pseudomonadales</taxon>
        <taxon>Pseudomonadaceae</taxon>
        <taxon>Geopseudomonas</taxon>
    </lineage>
</organism>
<accession>A0ABS6MTB7</accession>
<keyword evidence="2" id="KW-1185">Reference proteome</keyword>
<gene>
    <name evidence="1" type="ORF">KRX52_04505</name>
</gene>
<protein>
    <recommendedName>
        <fullName evidence="3">DUF2341 domain-containing protein</fullName>
    </recommendedName>
</protein>
<dbReference type="EMBL" id="JAHRGL010000011">
    <property type="protein sequence ID" value="MBV2132058.1"/>
    <property type="molecule type" value="Genomic_DNA"/>
</dbReference>